<gene>
    <name evidence="1" type="ORF">B296_00054124</name>
</gene>
<comment type="caution">
    <text evidence="1">The sequence shown here is derived from an EMBL/GenBank/DDBJ whole genome shotgun (WGS) entry which is preliminary data.</text>
</comment>
<sequence length="205" mass="22993">MYRAVRGLTARDEWNDLKVPINLSLGSSELVDDVPPHCQKVQITPVLAANHENVGPPESIFELLEGLPGLRVLLELRDLELLQEITDQLQVPGEPLAVLLVHPRGGRRLHDQPNQQGGNEARQLGHRRELSQLLPSGHYGNDSIGRNPKIWDEMGAIAEDATRRPRENTKSFGLQITTTATECLTKISPFCRILSVQELRRSMFF</sequence>
<name>A0A426XG39_ENSVE</name>
<reference evidence="1 2" key="1">
    <citation type="journal article" date="2014" name="Agronomy (Basel)">
        <title>A Draft Genome Sequence for Ensete ventricosum, the Drought-Tolerant Tree Against Hunger.</title>
        <authorList>
            <person name="Harrison J."/>
            <person name="Moore K.A."/>
            <person name="Paszkiewicz K."/>
            <person name="Jones T."/>
            <person name="Grant M."/>
            <person name="Ambacheew D."/>
            <person name="Muzemil S."/>
            <person name="Studholme D.J."/>
        </authorList>
    </citation>
    <scope>NUCLEOTIDE SEQUENCE [LARGE SCALE GENOMIC DNA]</scope>
</reference>
<accession>A0A426XG39</accession>
<organism evidence="1 2">
    <name type="scientific">Ensete ventricosum</name>
    <name type="common">Abyssinian banana</name>
    <name type="synonym">Musa ensete</name>
    <dbReference type="NCBI Taxonomy" id="4639"/>
    <lineage>
        <taxon>Eukaryota</taxon>
        <taxon>Viridiplantae</taxon>
        <taxon>Streptophyta</taxon>
        <taxon>Embryophyta</taxon>
        <taxon>Tracheophyta</taxon>
        <taxon>Spermatophyta</taxon>
        <taxon>Magnoliopsida</taxon>
        <taxon>Liliopsida</taxon>
        <taxon>Zingiberales</taxon>
        <taxon>Musaceae</taxon>
        <taxon>Ensete</taxon>
    </lineage>
</organism>
<protein>
    <submittedName>
        <fullName evidence="1">Uncharacterized protein</fullName>
    </submittedName>
</protein>
<proteinExistence type="predicted"/>
<dbReference type="EMBL" id="AMZH03021185">
    <property type="protein sequence ID" value="RRT38461.1"/>
    <property type="molecule type" value="Genomic_DNA"/>
</dbReference>
<dbReference type="AlphaFoldDB" id="A0A426XG39"/>
<evidence type="ECO:0000313" key="1">
    <source>
        <dbReference type="EMBL" id="RRT38461.1"/>
    </source>
</evidence>
<evidence type="ECO:0000313" key="2">
    <source>
        <dbReference type="Proteomes" id="UP000287651"/>
    </source>
</evidence>
<dbReference type="Proteomes" id="UP000287651">
    <property type="component" value="Unassembled WGS sequence"/>
</dbReference>